<dbReference type="GeneID" id="78295915"/>
<comment type="caution">
    <text evidence="3">The sequence shown here is derived from an EMBL/GenBank/DDBJ whole genome shotgun (WGS) entry which is preliminary data.</text>
</comment>
<evidence type="ECO:0000313" key="3">
    <source>
        <dbReference type="EMBL" id="PVY39536.1"/>
    </source>
</evidence>
<protein>
    <submittedName>
        <fullName evidence="3">Sulfur transporter</fullName>
    </submittedName>
    <submittedName>
        <fullName evidence="2">YeeE/YedE family protein</fullName>
    </submittedName>
</protein>
<evidence type="ECO:0000313" key="4">
    <source>
        <dbReference type="Proteomes" id="UP000245959"/>
    </source>
</evidence>
<name>A0A2U1ASY2_9BACT</name>
<accession>A0A2U1ASY2</accession>
<dbReference type="Pfam" id="PF04143">
    <property type="entry name" value="Sulf_transp"/>
    <property type="match status" value="1"/>
</dbReference>
<feature type="transmembrane region" description="Helical" evidence="1">
    <location>
        <begin position="158"/>
        <end position="183"/>
    </location>
</feature>
<dbReference type="InterPro" id="IPR007272">
    <property type="entry name" value="Sulf_transp_TsuA/YedE"/>
</dbReference>
<organism evidence="3 4">
    <name type="scientific">Victivallis vadensis</name>
    <dbReference type="NCBI Taxonomy" id="172901"/>
    <lineage>
        <taxon>Bacteria</taxon>
        <taxon>Pseudomonadati</taxon>
        <taxon>Lentisphaerota</taxon>
        <taxon>Lentisphaeria</taxon>
        <taxon>Victivallales</taxon>
        <taxon>Victivallaceae</taxon>
        <taxon>Victivallis</taxon>
    </lineage>
</organism>
<keyword evidence="1" id="KW-0812">Transmembrane</keyword>
<keyword evidence="1" id="KW-0472">Membrane</keyword>
<dbReference type="Proteomes" id="UP000245959">
    <property type="component" value="Unassembled WGS sequence"/>
</dbReference>
<dbReference type="EMBL" id="QEKH01000020">
    <property type="protein sequence ID" value="PVY39536.1"/>
    <property type="molecule type" value="Genomic_DNA"/>
</dbReference>
<feature type="transmembrane region" description="Helical" evidence="1">
    <location>
        <begin position="118"/>
        <end position="138"/>
    </location>
</feature>
<dbReference type="Proteomes" id="UP000576225">
    <property type="component" value="Unassembled WGS sequence"/>
</dbReference>
<feature type="transmembrane region" description="Helical" evidence="1">
    <location>
        <begin position="52"/>
        <end position="71"/>
    </location>
</feature>
<dbReference type="EMBL" id="JABAEW010000010">
    <property type="protein sequence ID" value="NMD86369.1"/>
    <property type="molecule type" value="Genomic_DNA"/>
</dbReference>
<dbReference type="RefSeq" id="WP_116884624.1">
    <property type="nucleotide sequence ID" value="NZ_CABMMC010000102.1"/>
</dbReference>
<sequence length="188" mass="19724">MAPIELSGNWKLAAAVLVGLALGFTLVKSDLIWQKTVRSALQLRNGRIIKSVLLALALGVVFVFLASRAGLLPKALVHPAFLWSALLGGALTGAGLVISSLTPTTAVASLAAGRLRAVWVLLGMALAIPAVKSVSGFLSDTLYRWDMALDRPALPDAFFSAANPGLYLTAVLLALLLLVHFTIGDPEE</sequence>
<evidence type="ECO:0000313" key="5">
    <source>
        <dbReference type="Proteomes" id="UP000576225"/>
    </source>
</evidence>
<proteinExistence type="predicted"/>
<evidence type="ECO:0000313" key="2">
    <source>
        <dbReference type="EMBL" id="NMD86369.1"/>
    </source>
</evidence>
<reference evidence="2 5" key="2">
    <citation type="submission" date="2020-04" db="EMBL/GenBank/DDBJ databases">
        <authorList>
            <person name="Hitch T.C.A."/>
            <person name="Wylensek D."/>
            <person name="Clavel T."/>
        </authorList>
    </citation>
    <scope>NUCLEOTIDE SEQUENCE [LARGE SCALE GENOMIC DNA]</scope>
    <source>
        <strain evidence="2 5">COR2-253-APC-1A</strain>
    </source>
</reference>
<keyword evidence="4" id="KW-1185">Reference proteome</keyword>
<gene>
    <name evidence="3" type="ORF">C8D82_12012</name>
    <name evidence="2" type="ORF">HF882_07205</name>
</gene>
<feature type="transmembrane region" description="Helical" evidence="1">
    <location>
        <begin position="77"/>
        <end position="98"/>
    </location>
</feature>
<feature type="transmembrane region" description="Helical" evidence="1">
    <location>
        <begin position="12"/>
        <end position="31"/>
    </location>
</feature>
<dbReference type="AlphaFoldDB" id="A0A2U1ASY2"/>
<evidence type="ECO:0000256" key="1">
    <source>
        <dbReference type="SAM" id="Phobius"/>
    </source>
</evidence>
<reference evidence="3 4" key="1">
    <citation type="submission" date="2018-04" db="EMBL/GenBank/DDBJ databases">
        <title>Genomic Encyclopedia of Type Strains, Phase IV (KMG-IV): sequencing the most valuable type-strain genomes for metagenomic binning, comparative biology and taxonomic classification.</title>
        <authorList>
            <person name="Goeker M."/>
        </authorList>
    </citation>
    <scope>NUCLEOTIDE SEQUENCE [LARGE SCALE GENOMIC DNA]</scope>
    <source>
        <strain evidence="3 4">DSM 14823</strain>
    </source>
</reference>
<keyword evidence="1" id="KW-1133">Transmembrane helix</keyword>